<dbReference type="FunFam" id="2.90.10.30:FF:000001">
    <property type="entry name" value="Serine/threonine-protein kinase"/>
    <property type="match status" value="1"/>
</dbReference>
<dbReference type="Gene3D" id="2.90.10.10">
    <property type="entry name" value="Bulb-type lectin domain"/>
    <property type="match status" value="1"/>
</dbReference>
<evidence type="ECO:0000313" key="3">
    <source>
        <dbReference type="EMBL" id="KCW82973.1"/>
    </source>
</evidence>
<dbReference type="PANTHER" id="PTHR47976">
    <property type="entry name" value="G-TYPE LECTIN S-RECEPTOR-LIKE SERINE/THREONINE-PROTEIN KINASE SD2-5"/>
    <property type="match status" value="1"/>
</dbReference>
<dbReference type="GO" id="GO:0022857">
    <property type="term" value="F:transmembrane transporter activity"/>
    <property type="evidence" value="ECO:0000318"/>
    <property type="project" value="GO_Central"/>
</dbReference>
<evidence type="ECO:0000256" key="2">
    <source>
        <dbReference type="ARBA" id="ARBA00023157"/>
    </source>
</evidence>
<name>A0A059CWZ4_EUCGR</name>
<evidence type="ECO:0000256" key="1">
    <source>
        <dbReference type="ARBA" id="ARBA00022729"/>
    </source>
</evidence>
<dbReference type="InParanoid" id="A0A059CWZ4"/>
<dbReference type="PANTHER" id="PTHR47976:SF47">
    <property type="entry name" value="RECEPTOR-LIKE SERINE_THREONINE-PROTEIN KINASE"/>
    <property type="match status" value="1"/>
</dbReference>
<organism evidence="3">
    <name type="scientific">Eucalyptus grandis</name>
    <name type="common">Flooded gum</name>
    <dbReference type="NCBI Taxonomy" id="71139"/>
    <lineage>
        <taxon>Eukaryota</taxon>
        <taxon>Viridiplantae</taxon>
        <taxon>Streptophyta</taxon>
        <taxon>Embryophyta</taxon>
        <taxon>Tracheophyta</taxon>
        <taxon>Spermatophyta</taxon>
        <taxon>Magnoliopsida</taxon>
        <taxon>eudicotyledons</taxon>
        <taxon>Gunneridae</taxon>
        <taxon>Pentapetalae</taxon>
        <taxon>rosids</taxon>
        <taxon>malvids</taxon>
        <taxon>Myrtales</taxon>
        <taxon>Myrtaceae</taxon>
        <taxon>Myrtoideae</taxon>
        <taxon>Eucalypteae</taxon>
        <taxon>Eucalyptus</taxon>
    </lineage>
</organism>
<accession>A0A059CWZ4</accession>
<reference evidence="3" key="1">
    <citation type="submission" date="2013-07" db="EMBL/GenBank/DDBJ databases">
        <title>The genome of Eucalyptus grandis.</title>
        <authorList>
            <person name="Schmutz J."/>
            <person name="Hayes R."/>
            <person name="Myburg A."/>
            <person name="Tuskan G."/>
            <person name="Grattapaglia D."/>
            <person name="Rokhsar D.S."/>
        </authorList>
    </citation>
    <scope>NUCLEOTIDE SEQUENCE</scope>
    <source>
        <tissue evidence="3">Leaf extractions</tissue>
    </source>
</reference>
<dbReference type="SUPFAM" id="SSF54631">
    <property type="entry name" value="CBS-domain pair"/>
    <property type="match status" value="1"/>
</dbReference>
<keyword evidence="2" id="KW-1015">Disulfide bond</keyword>
<dbReference type="CDD" id="cd01098">
    <property type="entry name" value="PAN_AP_plant"/>
    <property type="match status" value="1"/>
</dbReference>
<dbReference type="InterPro" id="IPR036426">
    <property type="entry name" value="Bulb-type_lectin_dom_sf"/>
</dbReference>
<dbReference type="InterPro" id="IPR046342">
    <property type="entry name" value="CBS_dom_sf"/>
</dbReference>
<keyword evidence="1" id="KW-0732">Signal</keyword>
<dbReference type="AlphaFoldDB" id="A0A059CWZ4"/>
<dbReference type="EMBL" id="KK198755">
    <property type="protein sequence ID" value="KCW82973.1"/>
    <property type="molecule type" value="Genomic_DNA"/>
</dbReference>
<sequence length="499" mass="55862">MLDTGNFILSSASHVKLWDSFSQPTDTILPTQRLDLGTKVNARYSKMNCSAGRFHFMLGDDGNLAFYATSNPYDASDTYWRSNTVGSGFQLIFNQSGQVYLTARNGTVINRITTEPVPSSGYYQRAILEYDGVFRQYIHPKTTNSSSGQLIGWSRVSAPVPQNLCMSIAQQIGSGACGFNSYCTLGDDLRPRCQCPPGYTLLDSTNEMNGCIQDFAPQNCNGSRRETDQFDLCEMPNTNWPESDYERSTAQTEDWCREACLADCFCAVAIFGDGICWKKKIPLSNGRKDSSEAGTKALIKTVADAFNGNIYDLIRKAKGFPYLETHAEPYMRQLTVGEVVSGPLQLFHGIEKVANVVPVLRTTRHNGFPVIDEPPHSESPFLYGLIIRAHLMELLKKKAFLSDPVPTDIDAFEQISAEDFMKRGSVEHCRKRRVVIYLQDECINRKFWLALSRWCGNTSAVTDMPKLQRTLDSKIKDVQKTVDSYLLCSILYTGTLPLL</sequence>
<proteinExistence type="predicted"/>
<dbReference type="SUPFAM" id="SSF51110">
    <property type="entry name" value="alpha-D-mannose-specific plant lectins"/>
    <property type="match status" value="1"/>
</dbReference>
<gene>
    <name evidence="3" type="ORF">EUGRSUZ_C04360</name>
</gene>
<protein>
    <recommendedName>
        <fullName evidence="4">Bulb-type lectin domain-containing protein</fullName>
    </recommendedName>
</protein>
<dbReference type="Gramene" id="KCW82973">
    <property type="protein sequence ID" value="KCW82973"/>
    <property type="gene ID" value="EUGRSUZ_C04360"/>
</dbReference>
<dbReference type="InterPro" id="IPR051343">
    <property type="entry name" value="G-type_lectin_kinases/EP1-like"/>
</dbReference>
<evidence type="ECO:0008006" key="4">
    <source>
        <dbReference type="Google" id="ProtNLM"/>
    </source>
</evidence>
<dbReference type="GO" id="GO:0009705">
    <property type="term" value="C:plant-type vacuole membrane"/>
    <property type="evidence" value="ECO:0000318"/>
    <property type="project" value="GO_Central"/>
</dbReference>